<name>A0AAD5YCE7_9APHY</name>
<evidence type="ECO:0000256" key="11">
    <source>
        <dbReference type="ARBA" id="ARBA00030192"/>
    </source>
</evidence>
<evidence type="ECO:0000256" key="9">
    <source>
        <dbReference type="ARBA" id="ARBA00023128"/>
    </source>
</evidence>
<evidence type="ECO:0000256" key="12">
    <source>
        <dbReference type="ARBA" id="ARBA00032528"/>
    </source>
</evidence>
<dbReference type="AlphaFoldDB" id="A0AAD5YCE7"/>
<evidence type="ECO:0000256" key="6">
    <source>
        <dbReference type="ARBA" id="ARBA00022792"/>
    </source>
</evidence>
<evidence type="ECO:0000256" key="1">
    <source>
        <dbReference type="ARBA" id="ARBA00004443"/>
    </source>
</evidence>
<gene>
    <name evidence="13" type="ORF">NLI96_g12458</name>
</gene>
<evidence type="ECO:0000256" key="2">
    <source>
        <dbReference type="ARBA" id="ARBA00009508"/>
    </source>
</evidence>
<accession>A0AAD5YCE7</accession>
<evidence type="ECO:0000256" key="8">
    <source>
        <dbReference type="ARBA" id="ARBA00022990"/>
    </source>
</evidence>
<dbReference type="GO" id="GO:0005743">
    <property type="term" value="C:mitochondrial inner membrane"/>
    <property type="evidence" value="ECO:0007669"/>
    <property type="project" value="UniProtKB-SubCell"/>
</dbReference>
<keyword evidence="6" id="KW-0999">Mitochondrion inner membrane</keyword>
<organism evidence="13 14">
    <name type="scientific">Meripilus lineatus</name>
    <dbReference type="NCBI Taxonomy" id="2056292"/>
    <lineage>
        <taxon>Eukaryota</taxon>
        <taxon>Fungi</taxon>
        <taxon>Dikarya</taxon>
        <taxon>Basidiomycota</taxon>
        <taxon>Agaricomycotina</taxon>
        <taxon>Agaricomycetes</taxon>
        <taxon>Polyporales</taxon>
        <taxon>Meripilaceae</taxon>
        <taxon>Meripilus</taxon>
    </lineage>
</organism>
<evidence type="ECO:0000313" key="13">
    <source>
        <dbReference type="EMBL" id="KAJ3474440.1"/>
    </source>
</evidence>
<proteinExistence type="inferred from homology"/>
<keyword evidence="9" id="KW-0496">Mitochondrion</keyword>
<dbReference type="PANTHER" id="PTHR12868">
    <property type="entry name" value="NADH-UBIQUINONE OXIDOREDUCTASE B22 SUBUNIT"/>
    <property type="match status" value="1"/>
</dbReference>
<comment type="subcellular location">
    <subcellularLocation>
        <location evidence="1">Mitochondrion inner membrane</location>
        <topology evidence="1">Peripheral membrane protein</topology>
        <orientation evidence="1">Matrix side</orientation>
    </subcellularLocation>
</comment>
<keyword evidence="14" id="KW-1185">Reference proteome</keyword>
<dbReference type="CDD" id="cd20263">
    <property type="entry name" value="Complex1_LYR_NDUFB9_LYRM3"/>
    <property type="match status" value="1"/>
</dbReference>
<dbReference type="InterPro" id="IPR045292">
    <property type="entry name" value="Complex1_LYR_NDUFB9_LYRM3"/>
</dbReference>
<keyword evidence="10" id="KW-0472">Membrane</keyword>
<evidence type="ECO:0000313" key="14">
    <source>
        <dbReference type="Proteomes" id="UP001212997"/>
    </source>
</evidence>
<evidence type="ECO:0000256" key="4">
    <source>
        <dbReference type="ARBA" id="ARBA00022448"/>
    </source>
</evidence>
<keyword evidence="8" id="KW-0007">Acetylation</keyword>
<keyword evidence="4" id="KW-0813">Transport</keyword>
<protein>
    <recommendedName>
        <fullName evidence="3">NADH dehydrogenase [ubiquinone] 1 beta subcomplex subunit 9</fullName>
    </recommendedName>
    <alternativeName>
        <fullName evidence="11">Complex I-B22</fullName>
    </alternativeName>
    <alternativeName>
        <fullName evidence="12">NADH-ubiquinone oxidoreductase B22 subunit</fullName>
    </alternativeName>
</protein>
<evidence type="ECO:0000256" key="7">
    <source>
        <dbReference type="ARBA" id="ARBA00022982"/>
    </source>
</evidence>
<sequence>MSATSPFSVAHRQYVKSLYKRYLTNELNWTIRRDLWKARALAIRAEFDRNRNVHDPRALAIILEKAEADLAARAHPDPYRPPEAPDGTKWERNAPVSIFSFSSSFRAQQIHFRQPPLGPIFDHEAYNSAHGH</sequence>
<reference evidence="13" key="1">
    <citation type="submission" date="2022-07" db="EMBL/GenBank/DDBJ databases">
        <title>Genome Sequence of Physisporinus lineatus.</title>
        <authorList>
            <person name="Buettner E."/>
        </authorList>
    </citation>
    <scope>NUCLEOTIDE SEQUENCE</scope>
    <source>
        <strain evidence="13">VT162</strain>
    </source>
</reference>
<keyword evidence="7" id="KW-0249">Electron transport</keyword>
<keyword evidence="5" id="KW-0679">Respiratory chain</keyword>
<evidence type="ECO:0000256" key="3">
    <source>
        <dbReference type="ARBA" id="ARBA00018684"/>
    </source>
</evidence>
<dbReference type="InterPro" id="IPR033034">
    <property type="entry name" value="NDUFB9"/>
</dbReference>
<comment type="caution">
    <text evidence="13">The sequence shown here is derived from an EMBL/GenBank/DDBJ whole genome shotgun (WGS) entry which is preliminary data.</text>
</comment>
<dbReference type="GO" id="GO:0006120">
    <property type="term" value="P:mitochondrial electron transport, NADH to ubiquinone"/>
    <property type="evidence" value="ECO:0007669"/>
    <property type="project" value="InterPro"/>
</dbReference>
<comment type="similarity">
    <text evidence="2">Belongs to the complex I LYR family.</text>
</comment>
<dbReference type="Proteomes" id="UP001212997">
    <property type="component" value="Unassembled WGS sequence"/>
</dbReference>
<evidence type="ECO:0000256" key="10">
    <source>
        <dbReference type="ARBA" id="ARBA00023136"/>
    </source>
</evidence>
<dbReference type="EMBL" id="JANAWD010001061">
    <property type="protein sequence ID" value="KAJ3474440.1"/>
    <property type="molecule type" value="Genomic_DNA"/>
</dbReference>
<evidence type="ECO:0000256" key="5">
    <source>
        <dbReference type="ARBA" id="ARBA00022660"/>
    </source>
</evidence>
<dbReference type="PANTHER" id="PTHR12868:SF0">
    <property type="entry name" value="NADH DEHYDROGENASE [UBIQUINONE] 1 BETA SUBCOMPLEX SUBUNIT 9"/>
    <property type="match status" value="1"/>
</dbReference>